<comment type="caution">
    <text evidence="2">The sequence shown here is derived from an EMBL/GenBank/DDBJ whole genome shotgun (WGS) entry which is preliminary data.</text>
</comment>
<gene>
    <name evidence="2" type="ORF">ACFSOX_07075</name>
</gene>
<dbReference type="SUPFAM" id="SSF89796">
    <property type="entry name" value="CoA-transferase family III (CaiB/BaiF)"/>
    <property type="match status" value="1"/>
</dbReference>
<dbReference type="InterPro" id="IPR023606">
    <property type="entry name" value="CoA-Trfase_III_dom_1_sf"/>
</dbReference>
<organism evidence="2 3">
    <name type="scientific">Rhodoplanes azumiensis</name>
    <dbReference type="NCBI Taxonomy" id="1897628"/>
    <lineage>
        <taxon>Bacteria</taxon>
        <taxon>Pseudomonadati</taxon>
        <taxon>Pseudomonadota</taxon>
        <taxon>Alphaproteobacteria</taxon>
        <taxon>Hyphomicrobiales</taxon>
        <taxon>Nitrobacteraceae</taxon>
        <taxon>Rhodoplanes</taxon>
    </lineage>
</organism>
<evidence type="ECO:0000256" key="1">
    <source>
        <dbReference type="ARBA" id="ARBA00022679"/>
    </source>
</evidence>
<evidence type="ECO:0000313" key="3">
    <source>
        <dbReference type="Proteomes" id="UP001597314"/>
    </source>
</evidence>
<proteinExistence type="predicted"/>
<dbReference type="Pfam" id="PF02515">
    <property type="entry name" value="CoA_transf_3"/>
    <property type="match status" value="1"/>
</dbReference>
<name>A0ABW5AG31_9BRAD</name>
<dbReference type="InterPro" id="IPR044855">
    <property type="entry name" value="CoA-Trfase_III_dom3_sf"/>
</dbReference>
<dbReference type="GO" id="GO:0016740">
    <property type="term" value="F:transferase activity"/>
    <property type="evidence" value="ECO:0007669"/>
    <property type="project" value="UniProtKB-KW"/>
</dbReference>
<dbReference type="Gene3D" id="3.40.50.10540">
    <property type="entry name" value="Crotonobetainyl-coa:carnitine coa-transferase, domain 1"/>
    <property type="match status" value="1"/>
</dbReference>
<sequence length="418" mass="45400">MITLPDTTAIETPCETEKRGPLAGIRVLDTTGVVVGPVATLMLAEQGADVIKIEPPEGDLMRRLGGRPRKPGMSPKFLHFNRNKRSIVLDLKSDEGREVMTRLVATADVFVSNMRPRALQSLGLTFAAMAAINPRIVHCTISGFAIGGPYAGVPAYDTIIQGLSGVAACHAEVLGEPRFAPFVLTDHLVGIVAAQAICAALLGRERTGVGEAIEVPMFENAAAFVLSEHLDQRTFDPDGHMGDPRIMNPDARPLATRDGYICVSANTDAQTRAFFDAIGRPALKDDPRFASVASRVVHVREYFAVRAEAMRERTTAEWVEILRRHDVPAMPYHTLQSLLDDPQLRGSGVLTEEIQNNEDGQEESMLGLRHPNRYSNTGVPASRLAPRFGEHGEEILAELGFGADERRRLAGRGADAAE</sequence>
<keyword evidence="3" id="KW-1185">Reference proteome</keyword>
<reference evidence="3" key="1">
    <citation type="journal article" date="2019" name="Int. J. Syst. Evol. Microbiol.">
        <title>The Global Catalogue of Microorganisms (GCM) 10K type strain sequencing project: providing services to taxonomists for standard genome sequencing and annotation.</title>
        <authorList>
            <consortium name="The Broad Institute Genomics Platform"/>
            <consortium name="The Broad Institute Genome Sequencing Center for Infectious Disease"/>
            <person name="Wu L."/>
            <person name="Ma J."/>
        </authorList>
    </citation>
    <scope>NUCLEOTIDE SEQUENCE [LARGE SCALE GENOMIC DNA]</scope>
    <source>
        <strain evidence="3">CGMCC 1.6774</strain>
    </source>
</reference>
<keyword evidence="1 2" id="KW-0808">Transferase</keyword>
<dbReference type="EMBL" id="JBHUIW010000005">
    <property type="protein sequence ID" value="MFD2181908.1"/>
    <property type="molecule type" value="Genomic_DNA"/>
</dbReference>
<dbReference type="Gene3D" id="3.30.1540.10">
    <property type="entry name" value="formyl-coa transferase, domain 3"/>
    <property type="match status" value="1"/>
</dbReference>
<dbReference type="InterPro" id="IPR050483">
    <property type="entry name" value="CoA-transferase_III_domain"/>
</dbReference>
<dbReference type="RefSeq" id="WP_378477092.1">
    <property type="nucleotide sequence ID" value="NZ_JBHUIW010000005.1"/>
</dbReference>
<dbReference type="InterPro" id="IPR003673">
    <property type="entry name" value="CoA-Trfase_fam_III"/>
</dbReference>
<dbReference type="Proteomes" id="UP001597314">
    <property type="component" value="Unassembled WGS sequence"/>
</dbReference>
<protein>
    <submittedName>
        <fullName evidence="2">CaiB/BaiF CoA transferase family protein</fullName>
    </submittedName>
</protein>
<dbReference type="PANTHER" id="PTHR48207">
    <property type="entry name" value="SUCCINATE--HYDROXYMETHYLGLUTARATE COA-TRANSFERASE"/>
    <property type="match status" value="1"/>
</dbReference>
<accession>A0ABW5AG31</accession>
<dbReference type="PANTHER" id="PTHR48207:SF4">
    <property type="entry name" value="BLL6097 PROTEIN"/>
    <property type="match status" value="1"/>
</dbReference>
<evidence type="ECO:0000313" key="2">
    <source>
        <dbReference type="EMBL" id="MFD2181908.1"/>
    </source>
</evidence>